<name>A0A939BBV9_9CLOT</name>
<reference evidence="1" key="1">
    <citation type="submission" date="2020-08" db="EMBL/GenBank/DDBJ databases">
        <authorList>
            <person name="Cejkova D."/>
            <person name="Kubasova T."/>
            <person name="Jahodarova E."/>
            <person name="Rychlik I."/>
        </authorList>
    </citation>
    <scope>NUCLEOTIDE SEQUENCE</scope>
    <source>
        <strain evidence="1">An420c</strain>
    </source>
</reference>
<dbReference type="RefSeq" id="WP_204908948.1">
    <property type="nucleotide sequence ID" value="NZ_JACJLV010000020.1"/>
</dbReference>
<sequence>MKIQVLVAAMNQSDHSLIKKMNIKTDAIIGNQCGFNSVETFNIGTQRIQYLNFAERGVGLNRNNTLMRADADICLFADDDMVYENNYGEIIENAFQRHPDADVIVFNLKEPVVTRKVITKESKVGYLNYLRYGTARVAIRLDSIRKHGIYFNQCFGGGTEYSHGEDNLFLNACLKNKLKIYAVPEYIATLTEERESSWSNGYDKKYVKDQGILFCTLSRRWWRLLCLQDALRRHKSYNMDFFRAFKLMVAAGKDYLKRCK</sequence>
<reference evidence="1" key="2">
    <citation type="journal article" date="2021" name="Sci. Rep.">
        <title>The distribution of antibiotic resistance genes in chicken gut microbiota commensals.</title>
        <authorList>
            <person name="Juricova H."/>
            <person name="Matiasovicova J."/>
            <person name="Kubasova T."/>
            <person name="Cejkova D."/>
            <person name="Rychlik I."/>
        </authorList>
    </citation>
    <scope>NUCLEOTIDE SEQUENCE</scope>
    <source>
        <strain evidence="1">An420c</strain>
    </source>
</reference>
<dbReference type="CDD" id="cd00761">
    <property type="entry name" value="Glyco_tranf_GTA_type"/>
    <property type="match status" value="1"/>
</dbReference>
<dbReference type="Gene3D" id="3.90.550.10">
    <property type="entry name" value="Spore Coat Polysaccharide Biosynthesis Protein SpsA, Chain A"/>
    <property type="match status" value="1"/>
</dbReference>
<dbReference type="SUPFAM" id="SSF53448">
    <property type="entry name" value="Nucleotide-diphospho-sugar transferases"/>
    <property type="match status" value="1"/>
</dbReference>
<proteinExistence type="predicted"/>
<dbReference type="AlphaFoldDB" id="A0A939BBV9"/>
<evidence type="ECO:0000313" key="1">
    <source>
        <dbReference type="EMBL" id="MBM6826899.1"/>
    </source>
</evidence>
<accession>A0A939BBV9</accession>
<protein>
    <submittedName>
        <fullName evidence="1">Glycosyltransferase family 2 protein</fullName>
    </submittedName>
</protein>
<keyword evidence="2" id="KW-1185">Reference proteome</keyword>
<dbReference type="Proteomes" id="UP000713880">
    <property type="component" value="Unassembled WGS sequence"/>
</dbReference>
<evidence type="ECO:0000313" key="2">
    <source>
        <dbReference type="Proteomes" id="UP000713880"/>
    </source>
</evidence>
<comment type="caution">
    <text evidence="1">The sequence shown here is derived from an EMBL/GenBank/DDBJ whole genome shotgun (WGS) entry which is preliminary data.</text>
</comment>
<dbReference type="InterPro" id="IPR029044">
    <property type="entry name" value="Nucleotide-diphossugar_trans"/>
</dbReference>
<gene>
    <name evidence="1" type="ORF">H6A13_07260</name>
</gene>
<dbReference type="EMBL" id="JACJLV010000020">
    <property type="protein sequence ID" value="MBM6826899.1"/>
    <property type="molecule type" value="Genomic_DNA"/>
</dbReference>
<organism evidence="1 2">
    <name type="scientific">Mordavella massiliensis</name>
    <dbReference type="NCBI Taxonomy" id="1871024"/>
    <lineage>
        <taxon>Bacteria</taxon>
        <taxon>Bacillati</taxon>
        <taxon>Bacillota</taxon>
        <taxon>Clostridia</taxon>
        <taxon>Eubacteriales</taxon>
        <taxon>Clostridiaceae</taxon>
        <taxon>Mordavella</taxon>
    </lineage>
</organism>